<proteinExistence type="predicted"/>
<evidence type="ECO:0000313" key="2">
    <source>
        <dbReference type="Proteomes" id="UP000005307"/>
    </source>
</evidence>
<name>M9R4A6_9RHOB</name>
<evidence type="ECO:0000313" key="1">
    <source>
        <dbReference type="EMBL" id="AGI67042.1"/>
    </source>
</evidence>
<sequence length="124" mass="13667">MQLSIINSMLGSKAIGSNSMSSDRAFWTSFNPILINKQKPDNLAHLAEGFQPIEVTLTQFEETIKRGWAFSYVYKDEKRKAANFVATDFLAVDFDGGITIEECLALDVVKKYASLGNPPICGAV</sequence>
<dbReference type="EMBL" id="CP003740">
    <property type="protein sequence ID" value="AGI67042.1"/>
    <property type="molecule type" value="Genomic_DNA"/>
</dbReference>
<dbReference type="KEGG" id="oat:OAN307_c13600"/>
<dbReference type="OrthoDB" id="8255994at2"/>
<protein>
    <submittedName>
        <fullName evidence="1">Uncharacterized protein</fullName>
    </submittedName>
</protein>
<dbReference type="HOGENOM" id="CLU_2001516_0_0_5"/>
<reference evidence="1 2" key="1">
    <citation type="journal article" date="2013" name="PLoS ONE">
        <title>Poles Apart: Arctic and Antarctic Octadecabacter strains Share High Genome Plasticity and a New Type of Xanthorhodopsin.</title>
        <authorList>
            <person name="Vollmers J."/>
            <person name="Voget S."/>
            <person name="Dietrich S."/>
            <person name="Gollnow K."/>
            <person name="Smits M."/>
            <person name="Meyer K."/>
            <person name="Brinkhoff T."/>
            <person name="Simon M."/>
            <person name="Daniel R."/>
        </authorList>
    </citation>
    <scope>NUCLEOTIDE SEQUENCE [LARGE SCALE GENOMIC DNA]</scope>
    <source>
        <strain evidence="1 2">307</strain>
    </source>
</reference>
<dbReference type="Proteomes" id="UP000005307">
    <property type="component" value="Chromosome"/>
</dbReference>
<gene>
    <name evidence="1" type="ORF">OAN307_c13600</name>
</gene>
<dbReference type="eggNOG" id="COG0358">
    <property type="taxonomic scope" value="Bacteria"/>
</dbReference>
<dbReference type="RefSeq" id="WP_015499079.1">
    <property type="nucleotide sequence ID" value="NC_020911.1"/>
</dbReference>
<dbReference type="AlphaFoldDB" id="M9R4A6"/>
<keyword evidence="2" id="KW-1185">Reference proteome</keyword>
<organism evidence="1 2">
    <name type="scientific">Octadecabacter antarcticus 307</name>
    <dbReference type="NCBI Taxonomy" id="391626"/>
    <lineage>
        <taxon>Bacteria</taxon>
        <taxon>Pseudomonadati</taxon>
        <taxon>Pseudomonadota</taxon>
        <taxon>Alphaproteobacteria</taxon>
        <taxon>Rhodobacterales</taxon>
        <taxon>Roseobacteraceae</taxon>
        <taxon>Octadecabacter</taxon>
    </lineage>
</organism>
<accession>M9R4A6</accession>